<gene>
    <name evidence="4" type="ORF">PVT71_10205</name>
</gene>
<feature type="domain" description="N-acetyltransferase" evidence="3">
    <location>
        <begin position="1"/>
        <end position="191"/>
    </location>
</feature>
<dbReference type="InterPro" id="IPR050832">
    <property type="entry name" value="Bact_Acetyltransf"/>
</dbReference>
<dbReference type="PANTHER" id="PTHR43877">
    <property type="entry name" value="AMINOALKYLPHOSPHONATE N-ACETYLTRANSFERASE-RELATED-RELATED"/>
    <property type="match status" value="1"/>
</dbReference>
<dbReference type="PROSITE" id="PS51186">
    <property type="entry name" value="GNAT"/>
    <property type="match status" value="1"/>
</dbReference>
<dbReference type="AlphaFoldDB" id="A0AAU8AE69"/>
<dbReference type="SUPFAM" id="SSF55729">
    <property type="entry name" value="Acyl-CoA N-acyltransferases (Nat)"/>
    <property type="match status" value="1"/>
</dbReference>
<protein>
    <submittedName>
        <fullName evidence="4">GNAT family N-acetyltransferase</fullName>
        <ecNumber evidence="4">2.3.1.-</ecNumber>
    </submittedName>
</protein>
<evidence type="ECO:0000256" key="2">
    <source>
        <dbReference type="ARBA" id="ARBA00023315"/>
    </source>
</evidence>
<dbReference type="GO" id="GO:0016747">
    <property type="term" value="F:acyltransferase activity, transferring groups other than amino-acyl groups"/>
    <property type="evidence" value="ECO:0007669"/>
    <property type="project" value="InterPro"/>
</dbReference>
<accession>A0AAU8AE69</accession>
<dbReference type="CDD" id="cd04301">
    <property type="entry name" value="NAT_SF"/>
    <property type="match status" value="1"/>
</dbReference>
<proteinExistence type="predicted"/>
<dbReference type="InterPro" id="IPR016181">
    <property type="entry name" value="Acyl_CoA_acyltransferase"/>
</dbReference>
<organism evidence="4">
    <name type="scientific">Alloyangia sp. H15</name>
    <dbReference type="NCBI Taxonomy" id="3029062"/>
    <lineage>
        <taxon>Bacteria</taxon>
        <taxon>Pseudomonadati</taxon>
        <taxon>Pseudomonadota</taxon>
        <taxon>Alphaproteobacteria</taxon>
        <taxon>Rhodobacterales</taxon>
        <taxon>Roseobacteraceae</taxon>
        <taxon>Alloyangia</taxon>
    </lineage>
</organism>
<evidence type="ECO:0000259" key="3">
    <source>
        <dbReference type="PROSITE" id="PS51186"/>
    </source>
</evidence>
<dbReference type="Gene3D" id="3.40.630.30">
    <property type="match status" value="1"/>
</dbReference>
<dbReference type="Pfam" id="PF00583">
    <property type="entry name" value="Acetyltransf_1"/>
    <property type="match status" value="1"/>
</dbReference>
<keyword evidence="1 4" id="KW-0808">Transferase</keyword>
<dbReference type="RefSeq" id="WP_353471675.1">
    <property type="nucleotide sequence ID" value="NZ_CP123384.1"/>
</dbReference>
<dbReference type="EC" id="2.3.1.-" evidence="4"/>
<reference evidence="4" key="1">
    <citation type="submission" date="2023-02" db="EMBL/GenBank/DDBJ databases">
        <title>Description and genomic characterization of Salipiger bruguierae sp. nov., isolated from the sediment of mangrove plant Bruguiera sexangula.</title>
        <authorList>
            <person name="Long M."/>
        </authorList>
    </citation>
    <scope>NUCLEOTIDE SEQUENCE</scope>
    <source>
        <strain evidence="4">H15</strain>
    </source>
</reference>
<dbReference type="EMBL" id="CP123384">
    <property type="protein sequence ID" value="XCC92847.1"/>
    <property type="molecule type" value="Genomic_DNA"/>
</dbReference>
<dbReference type="InterPro" id="IPR000182">
    <property type="entry name" value="GNAT_dom"/>
</dbReference>
<keyword evidence="2 4" id="KW-0012">Acyltransferase</keyword>
<evidence type="ECO:0000256" key="1">
    <source>
        <dbReference type="ARBA" id="ARBA00022679"/>
    </source>
</evidence>
<evidence type="ECO:0000313" key="4">
    <source>
        <dbReference type="EMBL" id="XCC92847.1"/>
    </source>
</evidence>
<sequence>MDIRRAEASDAAHLVRFINMAADDLPLHFWRKSVGPEGDPWAYGEERAARETGNFSYRNAWLAEVEGAVGACLLGYAAETEPGPIDPDTPPIFVPLLELEALAPGSWYLNVLATYEEFRGKGLGSALLAHAETIAAAAGHDSISLIAEDSHEEALRLYAAKGYREIARRPVVKGDWAVDASEWILFTKPVGVR</sequence>
<name>A0AAU8AE69_9RHOB</name>